<evidence type="ECO:0000313" key="6">
    <source>
        <dbReference type="EMBL" id="VAW74100.1"/>
    </source>
</evidence>
<sequence>MSAVIQESGVSAPQLPTRERRKEPLRACVQSALDIYFRDLDGHNGEAVYEMVIGQVEQAMLESVMLHTRSNQTRAADVLGINRSTLRKKLKLYGLL</sequence>
<evidence type="ECO:0000256" key="3">
    <source>
        <dbReference type="ARBA" id="ARBA00029540"/>
    </source>
</evidence>
<name>A0A3B0YBB0_9ZZZZ</name>
<dbReference type="Gene3D" id="1.10.10.60">
    <property type="entry name" value="Homeodomain-like"/>
    <property type="match status" value="1"/>
</dbReference>
<comment type="similarity">
    <text evidence="1">Belongs to the transcriptional regulatory Fis family.</text>
</comment>
<dbReference type="AlphaFoldDB" id="A0A3B0YBB0"/>
<dbReference type="GO" id="GO:0043565">
    <property type="term" value="F:sequence-specific DNA binding"/>
    <property type="evidence" value="ECO:0007669"/>
    <property type="project" value="InterPro"/>
</dbReference>
<dbReference type="PIRSF" id="PIRSF002097">
    <property type="entry name" value="DNA-binding_Fis"/>
    <property type="match status" value="1"/>
</dbReference>
<organism evidence="6">
    <name type="scientific">hydrothermal vent metagenome</name>
    <dbReference type="NCBI Taxonomy" id="652676"/>
    <lineage>
        <taxon>unclassified sequences</taxon>
        <taxon>metagenomes</taxon>
        <taxon>ecological metagenomes</taxon>
    </lineage>
</organism>
<evidence type="ECO:0000256" key="4">
    <source>
        <dbReference type="SAM" id="MobiDB-lite"/>
    </source>
</evidence>
<dbReference type="NCBIfam" id="NF001659">
    <property type="entry name" value="PRK00430.1"/>
    <property type="match status" value="1"/>
</dbReference>
<evidence type="ECO:0000256" key="2">
    <source>
        <dbReference type="ARBA" id="ARBA00023125"/>
    </source>
</evidence>
<protein>
    <recommendedName>
        <fullName evidence="3">Putative Fis-like DNA-binding protein</fullName>
    </recommendedName>
</protein>
<evidence type="ECO:0000259" key="5">
    <source>
        <dbReference type="Pfam" id="PF02954"/>
    </source>
</evidence>
<dbReference type="InterPro" id="IPR002197">
    <property type="entry name" value="HTH_Fis"/>
</dbReference>
<keyword evidence="2 6" id="KW-0238">DNA-binding</keyword>
<dbReference type="PRINTS" id="PR01590">
    <property type="entry name" value="HTHFIS"/>
</dbReference>
<reference evidence="6" key="1">
    <citation type="submission" date="2018-06" db="EMBL/GenBank/DDBJ databases">
        <authorList>
            <person name="Zhirakovskaya E."/>
        </authorList>
    </citation>
    <scope>NUCLEOTIDE SEQUENCE</scope>
</reference>
<proteinExistence type="inferred from homology"/>
<feature type="domain" description="DNA binding HTH" evidence="5">
    <location>
        <begin position="54"/>
        <end position="92"/>
    </location>
</feature>
<dbReference type="InterPro" id="IPR050207">
    <property type="entry name" value="Trans_regulatory_Fis"/>
</dbReference>
<dbReference type="PRINTS" id="PR01591">
    <property type="entry name" value="DNABINDNGFIS"/>
</dbReference>
<evidence type="ECO:0000256" key="1">
    <source>
        <dbReference type="ARBA" id="ARBA00008559"/>
    </source>
</evidence>
<dbReference type="InterPro" id="IPR009057">
    <property type="entry name" value="Homeodomain-like_sf"/>
</dbReference>
<feature type="region of interest" description="Disordered" evidence="4">
    <location>
        <begin position="1"/>
        <end position="23"/>
    </location>
</feature>
<dbReference type="EMBL" id="UOFN01000027">
    <property type="protein sequence ID" value="VAW74100.1"/>
    <property type="molecule type" value="Genomic_DNA"/>
</dbReference>
<dbReference type="PANTHER" id="PTHR47918:SF1">
    <property type="entry name" value="DNA-BINDING PROTEIN FIS"/>
    <property type="match status" value="1"/>
</dbReference>
<gene>
    <name evidence="6" type="ORF">MNBD_GAMMA15-1761</name>
</gene>
<dbReference type="SUPFAM" id="SSF46689">
    <property type="entry name" value="Homeodomain-like"/>
    <property type="match status" value="1"/>
</dbReference>
<dbReference type="GO" id="GO:0006355">
    <property type="term" value="P:regulation of DNA-templated transcription"/>
    <property type="evidence" value="ECO:0007669"/>
    <property type="project" value="InterPro"/>
</dbReference>
<dbReference type="Pfam" id="PF02954">
    <property type="entry name" value="HTH_8"/>
    <property type="match status" value="1"/>
</dbReference>
<accession>A0A3B0YBB0</accession>
<dbReference type="InterPro" id="IPR005412">
    <property type="entry name" value="Fis_DNA-bd"/>
</dbReference>
<dbReference type="PANTHER" id="PTHR47918">
    <property type="entry name" value="DNA-BINDING PROTEIN FIS"/>
    <property type="match status" value="1"/>
</dbReference>